<keyword evidence="2" id="KW-0805">Transcription regulation</keyword>
<reference evidence="6 7" key="1">
    <citation type="submission" date="2024-09" db="EMBL/GenBank/DDBJ databases">
        <authorList>
            <person name="Sun Q."/>
            <person name="Mori K."/>
        </authorList>
    </citation>
    <scope>NUCLEOTIDE SEQUENCE [LARGE SCALE GENOMIC DNA]</scope>
    <source>
        <strain evidence="6 7">JCM 11201</strain>
    </source>
</reference>
<name>A0ABV5WH67_9BACI</name>
<comment type="caution">
    <text evidence="6">The sequence shown here is derived from an EMBL/GenBank/DDBJ whole genome shotgun (WGS) entry which is preliminary data.</text>
</comment>
<dbReference type="CDD" id="cd05466">
    <property type="entry name" value="PBP2_LTTR_substrate"/>
    <property type="match status" value="1"/>
</dbReference>
<dbReference type="InterPro" id="IPR036390">
    <property type="entry name" value="WH_DNA-bd_sf"/>
</dbReference>
<dbReference type="InterPro" id="IPR005119">
    <property type="entry name" value="LysR_subst-bd"/>
</dbReference>
<dbReference type="EMBL" id="JBHMAF010000100">
    <property type="protein sequence ID" value="MFB9759909.1"/>
    <property type="molecule type" value="Genomic_DNA"/>
</dbReference>
<dbReference type="PANTHER" id="PTHR30419">
    <property type="entry name" value="HTH-TYPE TRANSCRIPTIONAL REGULATOR YBHD"/>
    <property type="match status" value="1"/>
</dbReference>
<dbReference type="InterPro" id="IPR000847">
    <property type="entry name" value="LysR_HTH_N"/>
</dbReference>
<evidence type="ECO:0000256" key="4">
    <source>
        <dbReference type="ARBA" id="ARBA00023163"/>
    </source>
</evidence>
<evidence type="ECO:0000256" key="3">
    <source>
        <dbReference type="ARBA" id="ARBA00023125"/>
    </source>
</evidence>
<dbReference type="PROSITE" id="PS50931">
    <property type="entry name" value="HTH_LYSR"/>
    <property type="match status" value="1"/>
</dbReference>
<dbReference type="PANTHER" id="PTHR30419:SF24">
    <property type="entry name" value="HTH-TYPE TRANSCRIPTIONAL REGULATOR CZCR"/>
    <property type="match status" value="1"/>
</dbReference>
<evidence type="ECO:0000259" key="5">
    <source>
        <dbReference type="PROSITE" id="PS50931"/>
    </source>
</evidence>
<keyword evidence="7" id="KW-1185">Reference proteome</keyword>
<dbReference type="Proteomes" id="UP001589609">
    <property type="component" value="Unassembled WGS sequence"/>
</dbReference>
<gene>
    <name evidence="6" type="ORF">ACFFMS_16060</name>
</gene>
<dbReference type="SUPFAM" id="SSF46785">
    <property type="entry name" value="Winged helix' DNA-binding domain"/>
    <property type="match status" value="1"/>
</dbReference>
<proteinExistence type="inferred from homology"/>
<sequence>MMKMSLSKYEVFNTVVELGSLTKAAEALNLTQSAVSYSLANLESELGFSLLIRGRSGITLTSNGQRILKYIRTILHWDEKLKQEAASINGLEVGTVRIGAPASVCIQWLPALMRYFKKEYPLIEIQIFQAGYQDIEEWITNGVIDFGFIALPTLESFETIPLKKDRILCILPHNHPLSNQDKIRMEQLEKESFITLKSGYNNDMKRVLKETGVTLKNSFEMVDDQAIVAMVENELGVSIIPELVLQGMSHNVRVLSLEPEQHRIISIAATSLKELSPAAKKSIEYIKTLLESN</sequence>
<keyword evidence="4" id="KW-0804">Transcription</keyword>
<comment type="similarity">
    <text evidence="1">Belongs to the LysR transcriptional regulatory family.</text>
</comment>
<accession>A0ABV5WH67</accession>
<feature type="domain" description="HTH lysR-type" evidence="5">
    <location>
        <begin position="4"/>
        <end position="61"/>
    </location>
</feature>
<evidence type="ECO:0000313" key="7">
    <source>
        <dbReference type="Proteomes" id="UP001589609"/>
    </source>
</evidence>
<dbReference type="PRINTS" id="PR00039">
    <property type="entry name" value="HTHLYSR"/>
</dbReference>
<dbReference type="Gene3D" id="3.40.190.290">
    <property type="match status" value="1"/>
</dbReference>
<evidence type="ECO:0000256" key="2">
    <source>
        <dbReference type="ARBA" id="ARBA00023015"/>
    </source>
</evidence>
<evidence type="ECO:0000256" key="1">
    <source>
        <dbReference type="ARBA" id="ARBA00009437"/>
    </source>
</evidence>
<dbReference type="Gene3D" id="1.10.10.10">
    <property type="entry name" value="Winged helix-like DNA-binding domain superfamily/Winged helix DNA-binding domain"/>
    <property type="match status" value="1"/>
</dbReference>
<keyword evidence="3" id="KW-0238">DNA-binding</keyword>
<dbReference type="InterPro" id="IPR050950">
    <property type="entry name" value="HTH-type_LysR_regulators"/>
</dbReference>
<evidence type="ECO:0000313" key="6">
    <source>
        <dbReference type="EMBL" id="MFB9759909.1"/>
    </source>
</evidence>
<dbReference type="RefSeq" id="WP_379950237.1">
    <property type="nucleotide sequence ID" value="NZ_JBHMAF010000100.1"/>
</dbReference>
<dbReference type="Pfam" id="PF00126">
    <property type="entry name" value="HTH_1"/>
    <property type="match status" value="1"/>
</dbReference>
<organism evidence="6 7">
    <name type="scientific">Ectobacillus funiculus</name>
    <dbReference type="NCBI Taxonomy" id="137993"/>
    <lineage>
        <taxon>Bacteria</taxon>
        <taxon>Bacillati</taxon>
        <taxon>Bacillota</taxon>
        <taxon>Bacilli</taxon>
        <taxon>Bacillales</taxon>
        <taxon>Bacillaceae</taxon>
        <taxon>Ectobacillus</taxon>
    </lineage>
</organism>
<dbReference type="Pfam" id="PF03466">
    <property type="entry name" value="LysR_substrate"/>
    <property type="match status" value="1"/>
</dbReference>
<protein>
    <submittedName>
        <fullName evidence="6">LysR family transcriptional regulator</fullName>
    </submittedName>
</protein>
<dbReference type="InterPro" id="IPR036388">
    <property type="entry name" value="WH-like_DNA-bd_sf"/>
</dbReference>
<dbReference type="SUPFAM" id="SSF53850">
    <property type="entry name" value="Periplasmic binding protein-like II"/>
    <property type="match status" value="1"/>
</dbReference>